<gene>
    <name evidence="3" type="ORF">QBC38DRAFT_475357</name>
</gene>
<reference evidence="3" key="1">
    <citation type="journal article" date="2023" name="Mol. Phylogenet. Evol.">
        <title>Genome-scale phylogeny and comparative genomics of the fungal order Sordariales.</title>
        <authorList>
            <person name="Hensen N."/>
            <person name="Bonometti L."/>
            <person name="Westerberg I."/>
            <person name="Brannstrom I.O."/>
            <person name="Guillou S."/>
            <person name="Cros-Aarteil S."/>
            <person name="Calhoun S."/>
            <person name="Haridas S."/>
            <person name="Kuo A."/>
            <person name="Mondo S."/>
            <person name="Pangilinan J."/>
            <person name="Riley R."/>
            <person name="LaButti K."/>
            <person name="Andreopoulos B."/>
            <person name="Lipzen A."/>
            <person name="Chen C."/>
            <person name="Yan M."/>
            <person name="Daum C."/>
            <person name="Ng V."/>
            <person name="Clum A."/>
            <person name="Steindorff A."/>
            <person name="Ohm R.A."/>
            <person name="Martin F."/>
            <person name="Silar P."/>
            <person name="Natvig D.O."/>
            <person name="Lalanne C."/>
            <person name="Gautier V."/>
            <person name="Ament-Velasquez S.L."/>
            <person name="Kruys A."/>
            <person name="Hutchinson M.I."/>
            <person name="Powell A.J."/>
            <person name="Barry K."/>
            <person name="Miller A.N."/>
            <person name="Grigoriev I.V."/>
            <person name="Debuchy R."/>
            <person name="Gladieux P."/>
            <person name="Hiltunen Thoren M."/>
            <person name="Johannesson H."/>
        </authorList>
    </citation>
    <scope>NUCLEOTIDE SEQUENCE</scope>
    <source>
        <strain evidence="3">CBS 990.96</strain>
    </source>
</reference>
<feature type="chain" id="PRO_5043024550" description="Secreted protein" evidence="2">
    <location>
        <begin position="28"/>
        <end position="85"/>
    </location>
</feature>
<accession>A0AAN7GW71</accession>
<evidence type="ECO:0008006" key="5">
    <source>
        <dbReference type="Google" id="ProtNLM"/>
    </source>
</evidence>
<evidence type="ECO:0000313" key="4">
    <source>
        <dbReference type="Proteomes" id="UP001301958"/>
    </source>
</evidence>
<organism evidence="3 4">
    <name type="scientific">Podospora fimiseda</name>
    <dbReference type="NCBI Taxonomy" id="252190"/>
    <lineage>
        <taxon>Eukaryota</taxon>
        <taxon>Fungi</taxon>
        <taxon>Dikarya</taxon>
        <taxon>Ascomycota</taxon>
        <taxon>Pezizomycotina</taxon>
        <taxon>Sordariomycetes</taxon>
        <taxon>Sordariomycetidae</taxon>
        <taxon>Sordariales</taxon>
        <taxon>Podosporaceae</taxon>
        <taxon>Podospora</taxon>
    </lineage>
</organism>
<feature type="compositionally biased region" description="Polar residues" evidence="1">
    <location>
        <begin position="66"/>
        <end position="77"/>
    </location>
</feature>
<evidence type="ECO:0000256" key="1">
    <source>
        <dbReference type="SAM" id="MobiDB-lite"/>
    </source>
</evidence>
<name>A0AAN7GW71_9PEZI</name>
<comment type="caution">
    <text evidence="3">The sequence shown here is derived from an EMBL/GenBank/DDBJ whole genome shotgun (WGS) entry which is preliminary data.</text>
</comment>
<proteinExistence type="predicted"/>
<keyword evidence="2" id="KW-0732">Signal</keyword>
<reference evidence="3" key="2">
    <citation type="submission" date="2023-05" db="EMBL/GenBank/DDBJ databases">
        <authorList>
            <consortium name="Lawrence Berkeley National Laboratory"/>
            <person name="Steindorff A."/>
            <person name="Hensen N."/>
            <person name="Bonometti L."/>
            <person name="Westerberg I."/>
            <person name="Brannstrom I.O."/>
            <person name="Guillou S."/>
            <person name="Cros-Aarteil S."/>
            <person name="Calhoun S."/>
            <person name="Haridas S."/>
            <person name="Kuo A."/>
            <person name="Mondo S."/>
            <person name="Pangilinan J."/>
            <person name="Riley R."/>
            <person name="Labutti K."/>
            <person name="Andreopoulos B."/>
            <person name="Lipzen A."/>
            <person name="Chen C."/>
            <person name="Yanf M."/>
            <person name="Daum C."/>
            <person name="Ng V."/>
            <person name="Clum A."/>
            <person name="Ohm R."/>
            <person name="Martin F."/>
            <person name="Silar P."/>
            <person name="Natvig D."/>
            <person name="Lalanne C."/>
            <person name="Gautier V."/>
            <person name="Ament-Velasquez S.L."/>
            <person name="Kruys A."/>
            <person name="Hutchinson M.I."/>
            <person name="Powell A.J."/>
            <person name="Barry K."/>
            <person name="Miller A.N."/>
            <person name="Grigoriev I.V."/>
            <person name="Debuchy R."/>
            <person name="Gladieux P."/>
            <person name="Thoren M.H."/>
            <person name="Johannesson H."/>
        </authorList>
    </citation>
    <scope>NUCLEOTIDE SEQUENCE</scope>
    <source>
        <strain evidence="3">CBS 990.96</strain>
    </source>
</reference>
<dbReference type="Proteomes" id="UP001301958">
    <property type="component" value="Unassembled WGS sequence"/>
</dbReference>
<evidence type="ECO:0000313" key="3">
    <source>
        <dbReference type="EMBL" id="KAK4228301.1"/>
    </source>
</evidence>
<feature type="region of interest" description="Disordered" evidence="1">
    <location>
        <begin position="46"/>
        <end position="85"/>
    </location>
</feature>
<dbReference type="AlphaFoldDB" id="A0AAN7GW71"/>
<feature type="signal peptide" evidence="2">
    <location>
        <begin position="1"/>
        <end position="27"/>
    </location>
</feature>
<sequence length="85" mass="9521">MAAPPSPQSRHGLHVWLLIFVFSPSFRQDHHCLIPMRLGYFPSSRQSNYTKPPEGAGTRDCFLPLQRNTPEGSQTGNGDPPRSVF</sequence>
<evidence type="ECO:0000256" key="2">
    <source>
        <dbReference type="SAM" id="SignalP"/>
    </source>
</evidence>
<keyword evidence="4" id="KW-1185">Reference proteome</keyword>
<protein>
    <recommendedName>
        <fullName evidence="5">Secreted protein</fullName>
    </recommendedName>
</protein>
<dbReference type="EMBL" id="MU865320">
    <property type="protein sequence ID" value="KAK4228301.1"/>
    <property type="molecule type" value="Genomic_DNA"/>
</dbReference>